<dbReference type="EC" id="2.1.2.2" evidence="4"/>
<comment type="function">
    <text evidence="4">Catalyzes the transfer of a formyl group from 10-formyltetrahydrofolate to 5-phospho-ribosyl-glycinamide (GAR), producing 5-phospho-ribosyl-N-formylglycinamide (FGAR) and tetrahydrofolate.</text>
</comment>
<sequence>MALRVAILASGNGTNFEALTKAFQAGNIPGQEVLLFANHHDAPVLARAKRLGVPAECFTVKECGSKEAYEQRLLKLLKKYQVDFILLAGYLRIVGPAILAAYPEKIINLHPALLPKYPGLDSIERAYRAGEKYTGVTVHFIDQELDHGPVIAQEKVVINPDDTLETLTERVHETEHRLFPKAVSQVLAAELAKEKQK</sequence>
<keyword evidence="2 4" id="KW-0808">Transferase</keyword>
<dbReference type="Pfam" id="PF00551">
    <property type="entry name" value="Formyl_trans_N"/>
    <property type="match status" value="1"/>
</dbReference>
<dbReference type="SUPFAM" id="SSF53328">
    <property type="entry name" value="Formyltransferase"/>
    <property type="match status" value="1"/>
</dbReference>
<dbReference type="InterPro" id="IPR004607">
    <property type="entry name" value="GART"/>
</dbReference>
<proteinExistence type="inferred from homology"/>
<dbReference type="PANTHER" id="PTHR43369">
    <property type="entry name" value="PHOSPHORIBOSYLGLYCINAMIDE FORMYLTRANSFERASE"/>
    <property type="match status" value="1"/>
</dbReference>
<dbReference type="EMBL" id="BMAY01000003">
    <property type="protein sequence ID" value="GFZ26722.1"/>
    <property type="molecule type" value="Genomic_DNA"/>
</dbReference>
<evidence type="ECO:0000256" key="3">
    <source>
        <dbReference type="ARBA" id="ARBA00022755"/>
    </source>
</evidence>
<feature type="site" description="Raises pKa of active site His" evidence="4">
    <location>
        <position position="146"/>
    </location>
</feature>
<keyword evidence="3 4" id="KW-0658">Purine biosynthesis</keyword>
<accession>A0A916QIJ2</accession>
<gene>
    <name evidence="4 6" type="primary">purN</name>
    <name evidence="6" type="ORF">LCB40_06020</name>
</gene>
<dbReference type="Gene3D" id="3.40.50.170">
    <property type="entry name" value="Formyl transferase, N-terminal domain"/>
    <property type="match status" value="1"/>
</dbReference>
<dbReference type="NCBIfam" id="TIGR00639">
    <property type="entry name" value="PurN"/>
    <property type="match status" value="1"/>
</dbReference>
<dbReference type="GO" id="GO:0005829">
    <property type="term" value="C:cytosol"/>
    <property type="evidence" value="ECO:0007669"/>
    <property type="project" value="TreeGrafter"/>
</dbReference>
<evidence type="ECO:0000313" key="6">
    <source>
        <dbReference type="EMBL" id="GFZ26722.1"/>
    </source>
</evidence>
<evidence type="ECO:0000256" key="1">
    <source>
        <dbReference type="ARBA" id="ARBA00005054"/>
    </source>
</evidence>
<dbReference type="AlphaFoldDB" id="A0A916QIJ2"/>
<keyword evidence="7" id="KW-1185">Reference proteome</keyword>
<evidence type="ECO:0000256" key="4">
    <source>
        <dbReference type="HAMAP-Rule" id="MF_01930"/>
    </source>
</evidence>
<feature type="active site" description="Proton donor" evidence="4">
    <location>
        <position position="110"/>
    </location>
</feature>
<evidence type="ECO:0000259" key="5">
    <source>
        <dbReference type="Pfam" id="PF00551"/>
    </source>
</evidence>
<evidence type="ECO:0000313" key="7">
    <source>
        <dbReference type="Proteomes" id="UP000677218"/>
    </source>
</evidence>
<feature type="binding site" evidence="4">
    <location>
        <begin position="13"/>
        <end position="15"/>
    </location>
    <ligand>
        <name>N(1)-(5-phospho-beta-D-ribosyl)glycinamide</name>
        <dbReference type="ChEBI" id="CHEBI:143788"/>
    </ligand>
</feature>
<feature type="domain" description="Formyl transferase N-terminal" evidence="5">
    <location>
        <begin position="4"/>
        <end position="183"/>
    </location>
</feature>
<comment type="pathway">
    <text evidence="1 4">Purine metabolism; IMP biosynthesis via de novo pathway; N(2)-formyl-N(1)-(5-phospho-D-ribosyl)glycinamide from N(1)-(5-phospho-D-ribosyl)glycinamide (10-formyl THF route): step 1/1.</text>
</comment>
<dbReference type="RefSeq" id="WP_212780415.1">
    <property type="nucleotide sequence ID" value="NZ_BMAY01000003.1"/>
</dbReference>
<dbReference type="InterPro" id="IPR002376">
    <property type="entry name" value="Formyl_transf_N"/>
</dbReference>
<feature type="binding site" evidence="4">
    <location>
        <begin position="91"/>
        <end position="94"/>
    </location>
    <ligand>
        <name>(6R)-10-formyltetrahydrofolate</name>
        <dbReference type="ChEBI" id="CHEBI:195366"/>
    </ligand>
</feature>
<dbReference type="GO" id="GO:0004644">
    <property type="term" value="F:phosphoribosylglycinamide formyltransferase activity"/>
    <property type="evidence" value="ECO:0007669"/>
    <property type="project" value="UniProtKB-UniRule"/>
</dbReference>
<feature type="binding site" evidence="4">
    <location>
        <position position="66"/>
    </location>
    <ligand>
        <name>(6R)-10-formyltetrahydrofolate</name>
        <dbReference type="ChEBI" id="CHEBI:195366"/>
    </ligand>
</feature>
<reference evidence="6" key="1">
    <citation type="submission" date="2020-08" db="EMBL/GenBank/DDBJ databases">
        <title>Taxonomic study for Lactobacillus species isolated from hardwood bark.</title>
        <authorList>
            <person name="Tohno M."/>
            <person name="Tanizawa Y."/>
        </authorList>
    </citation>
    <scope>NUCLEOTIDE SEQUENCE</scope>
    <source>
        <strain evidence="6">B40</strain>
    </source>
</reference>
<dbReference type="PANTHER" id="PTHR43369:SF2">
    <property type="entry name" value="PHOSPHORIBOSYLGLYCINAMIDE FORMYLTRANSFERASE"/>
    <property type="match status" value="1"/>
</dbReference>
<dbReference type="HAMAP" id="MF_01930">
    <property type="entry name" value="PurN"/>
    <property type="match status" value="1"/>
</dbReference>
<dbReference type="InterPro" id="IPR036477">
    <property type="entry name" value="Formyl_transf_N_sf"/>
</dbReference>
<comment type="catalytic activity">
    <reaction evidence="4">
        <text>N(1)-(5-phospho-beta-D-ribosyl)glycinamide + (6R)-10-formyltetrahydrofolate = N(2)-formyl-N(1)-(5-phospho-beta-D-ribosyl)glycinamide + (6S)-5,6,7,8-tetrahydrofolate + H(+)</text>
        <dbReference type="Rhea" id="RHEA:15053"/>
        <dbReference type="ChEBI" id="CHEBI:15378"/>
        <dbReference type="ChEBI" id="CHEBI:57453"/>
        <dbReference type="ChEBI" id="CHEBI:143788"/>
        <dbReference type="ChEBI" id="CHEBI:147286"/>
        <dbReference type="ChEBI" id="CHEBI:195366"/>
        <dbReference type="EC" id="2.1.2.2"/>
    </reaction>
</comment>
<dbReference type="CDD" id="cd08645">
    <property type="entry name" value="FMT_core_GART"/>
    <property type="match status" value="1"/>
</dbReference>
<dbReference type="Proteomes" id="UP000677218">
    <property type="component" value="Unassembled WGS sequence"/>
</dbReference>
<comment type="caution">
    <text evidence="6">The sequence shown here is derived from an EMBL/GenBank/DDBJ whole genome shotgun (WGS) entry which is preliminary data.</text>
</comment>
<comment type="similarity">
    <text evidence="4">Belongs to the GART family.</text>
</comment>
<protein>
    <recommendedName>
        <fullName evidence="4">Phosphoribosylglycinamide formyltransferase</fullName>
        <ecNumber evidence="4">2.1.2.2</ecNumber>
    </recommendedName>
    <alternativeName>
        <fullName evidence="4">5'-phosphoribosylglycinamide transformylase</fullName>
    </alternativeName>
    <alternativeName>
        <fullName evidence="4">GAR transformylase</fullName>
        <shortName evidence="4">GART</shortName>
    </alternativeName>
</protein>
<feature type="binding site" evidence="4">
    <location>
        <position position="108"/>
    </location>
    <ligand>
        <name>(6R)-10-formyltetrahydrofolate</name>
        <dbReference type="ChEBI" id="CHEBI:195366"/>
    </ligand>
</feature>
<dbReference type="GO" id="GO:0006189">
    <property type="term" value="P:'de novo' IMP biosynthetic process"/>
    <property type="evidence" value="ECO:0007669"/>
    <property type="project" value="UniProtKB-UniRule"/>
</dbReference>
<organism evidence="6 7">
    <name type="scientific">Lactobacillus corticis</name>
    <dbReference type="NCBI Taxonomy" id="2201249"/>
    <lineage>
        <taxon>Bacteria</taxon>
        <taxon>Bacillati</taxon>
        <taxon>Bacillota</taxon>
        <taxon>Bacilli</taxon>
        <taxon>Lactobacillales</taxon>
        <taxon>Lactobacillaceae</taxon>
        <taxon>Lactobacillus</taxon>
    </lineage>
</organism>
<evidence type="ECO:0000256" key="2">
    <source>
        <dbReference type="ARBA" id="ARBA00022679"/>
    </source>
</evidence>
<name>A0A916QIJ2_9LACO</name>